<accession>A0A377CWC1</accession>
<evidence type="ECO:0000313" key="1">
    <source>
        <dbReference type="EMBL" id="STM08338.1"/>
    </source>
</evidence>
<gene>
    <name evidence="1" type="ORF">NCTC9962_05931</name>
</gene>
<organism evidence="1 2">
    <name type="scientific">Escherichia coli</name>
    <dbReference type="NCBI Taxonomy" id="562"/>
    <lineage>
        <taxon>Bacteria</taxon>
        <taxon>Pseudomonadati</taxon>
        <taxon>Pseudomonadota</taxon>
        <taxon>Gammaproteobacteria</taxon>
        <taxon>Enterobacterales</taxon>
        <taxon>Enterobacteriaceae</taxon>
        <taxon>Escherichia</taxon>
    </lineage>
</organism>
<reference evidence="1 2" key="1">
    <citation type="submission" date="2018-06" db="EMBL/GenBank/DDBJ databases">
        <authorList>
            <consortium name="Pathogen Informatics"/>
            <person name="Doyle S."/>
        </authorList>
    </citation>
    <scope>NUCLEOTIDE SEQUENCE [LARGE SCALE GENOMIC DNA]</scope>
    <source>
        <strain evidence="1 2">NCTC9962</strain>
    </source>
</reference>
<evidence type="ECO:0000313" key="2">
    <source>
        <dbReference type="Proteomes" id="UP000254052"/>
    </source>
</evidence>
<name>A0A377CWC1_ECOLX</name>
<sequence length="77" mass="9089">MTNRPVSKFDTMVQTLVRDNVKLNNDVYKELKKVYARLRQNIPGNEKIPSEHQRVYVPYEKHSSSKIKKSQKEVISE</sequence>
<dbReference type="EMBL" id="UGED01000013">
    <property type="protein sequence ID" value="STM08338.1"/>
    <property type="molecule type" value="Genomic_DNA"/>
</dbReference>
<dbReference type="Proteomes" id="UP000254052">
    <property type="component" value="Unassembled WGS sequence"/>
</dbReference>
<proteinExistence type="predicted"/>
<dbReference type="AlphaFoldDB" id="A0A377CWC1"/>
<protein>
    <submittedName>
        <fullName evidence="1">T3SS effector EspX</fullName>
    </submittedName>
</protein>